<dbReference type="AlphaFoldDB" id="A0AAD7V3P2"/>
<sequence length="805" mass="92119">MEWRIDSRQQARVCRVDLYKHLSRLIHHPITRIISEAFHFSKCLRADQQSISTCSRENHQLVEMALEGYNTACIFMAVGGADGSKLRKDLMHQLISRLGVQLTKVNTDRKKKSMTEIQMEYAYVGIVDNCCYDLRMGNRIENAIMMSKGIDQCMKRVNHVDKIWSRVKDGASVPFVLQIRLTDEAHFMGHLSIVDLQQPEFRQPLVLQPAASIYCSFEQLRAIIELVTTKKPAETMSDIDNSVLSQLLLQHFCGFGQTLVYAHYNESLHYDLDEALESLRFSQALQMVRCLAVTNKSDVRVHYYRNMMKKFALELDKKKDSHDAQLAKKNMELTDAKEQLEIQRQQIQGLQKKYNQLLQEEEDDLEFVWSVPMRKVKDQNVQTNDHPKNVNEESVSLTRLREIYALRKTATYACELERRILELKVKYRQAIAMRGKGTFNDESSTYPPDARGDTLRSYKESGSLDASSRRAQFEAKGLKINARADTAKISRLEERIVGLIAEKEHMQKEVVESTKKVGTLNGNLEQLKGELNEYKQRVKNYQAQVEKEKQRWKEEVRWNEEQSIQMQEERNRVRHYMQELRVQIAQAMTGDLNKDHMDSVAKAVSLDELISLNLPQTMAPNIAAEMMAHDDDDDVLMDPIDSSMIPATLIPPEQQSSGEPDSFSISKAARSSTFDEIDNDDMQHPQIQTHARASEKVTYDSNNQAGSSSNADIVHDRGSLRGEALQHPQAKYPPTTIKKSSVQASGKSRLRGSIDENESLQVMKDAQFGIGEQSRKRKQSLQTKNTDTGEMISKGKRKFGEKSSN</sequence>
<feature type="coiled-coil region" evidence="1">
    <location>
        <begin position="489"/>
        <end position="579"/>
    </location>
</feature>
<organism evidence="3 4">
    <name type="scientific">Lichtheimia ornata</name>
    <dbReference type="NCBI Taxonomy" id="688661"/>
    <lineage>
        <taxon>Eukaryota</taxon>
        <taxon>Fungi</taxon>
        <taxon>Fungi incertae sedis</taxon>
        <taxon>Mucoromycota</taxon>
        <taxon>Mucoromycotina</taxon>
        <taxon>Mucoromycetes</taxon>
        <taxon>Mucorales</taxon>
        <taxon>Lichtheimiaceae</taxon>
        <taxon>Lichtheimia</taxon>
    </lineage>
</organism>
<evidence type="ECO:0000256" key="2">
    <source>
        <dbReference type="SAM" id="MobiDB-lite"/>
    </source>
</evidence>
<name>A0AAD7V3P2_9FUNG</name>
<feature type="region of interest" description="Disordered" evidence="2">
    <location>
        <begin position="690"/>
        <end position="714"/>
    </location>
</feature>
<feature type="region of interest" description="Disordered" evidence="2">
    <location>
        <begin position="645"/>
        <end position="665"/>
    </location>
</feature>
<accession>A0AAD7V3P2</accession>
<protein>
    <submittedName>
        <fullName evidence="3">Uncharacterized protein</fullName>
    </submittedName>
</protein>
<feature type="compositionally biased region" description="Polar residues" evidence="2">
    <location>
        <begin position="699"/>
        <end position="711"/>
    </location>
</feature>
<dbReference type="InterPro" id="IPR027417">
    <property type="entry name" value="P-loop_NTPase"/>
</dbReference>
<dbReference type="GeneID" id="83213217"/>
<evidence type="ECO:0000313" key="3">
    <source>
        <dbReference type="EMBL" id="KAJ8658452.1"/>
    </source>
</evidence>
<dbReference type="SUPFAM" id="SSF52540">
    <property type="entry name" value="P-loop containing nucleoside triphosphate hydrolases"/>
    <property type="match status" value="1"/>
</dbReference>
<feature type="coiled-coil region" evidence="1">
    <location>
        <begin position="319"/>
        <end position="360"/>
    </location>
</feature>
<dbReference type="InterPro" id="IPR036961">
    <property type="entry name" value="Kinesin_motor_dom_sf"/>
</dbReference>
<feature type="compositionally biased region" description="Polar residues" evidence="2">
    <location>
        <begin position="653"/>
        <end position="665"/>
    </location>
</feature>
<evidence type="ECO:0000256" key="1">
    <source>
        <dbReference type="SAM" id="Coils"/>
    </source>
</evidence>
<dbReference type="RefSeq" id="XP_058343365.1">
    <property type="nucleotide sequence ID" value="XM_058485842.1"/>
</dbReference>
<dbReference type="EMBL" id="JARTCD010000024">
    <property type="protein sequence ID" value="KAJ8658452.1"/>
    <property type="molecule type" value="Genomic_DNA"/>
</dbReference>
<feature type="compositionally biased region" description="Polar residues" evidence="2">
    <location>
        <begin position="737"/>
        <end position="746"/>
    </location>
</feature>
<keyword evidence="4" id="KW-1185">Reference proteome</keyword>
<comment type="caution">
    <text evidence="3">The sequence shown here is derived from an EMBL/GenBank/DDBJ whole genome shotgun (WGS) entry which is preliminary data.</text>
</comment>
<reference evidence="3 4" key="1">
    <citation type="submission" date="2023-03" db="EMBL/GenBank/DDBJ databases">
        <title>Genome sequence of Lichtheimia ornata CBS 291.66.</title>
        <authorList>
            <person name="Mohabir J.T."/>
            <person name="Shea T.P."/>
            <person name="Kurbessoian T."/>
            <person name="Berby B."/>
            <person name="Fontaine J."/>
            <person name="Livny J."/>
            <person name="Gnirke A."/>
            <person name="Stajich J.E."/>
            <person name="Cuomo C.A."/>
        </authorList>
    </citation>
    <scope>NUCLEOTIDE SEQUENCE [LARGE SCALE GENOMIC DNA]</scope>
    <source>
        <strain evidence="3">CBS 291.66</strain>
    </source>
</reference>
<proteinExistence type="predicted"/>
<dbReference type="Proteomes" id="UP001234581">
    <property type="component" value="Unassembled WGS sequence"/>
</dbReference>
<gene>
    <name evidence="3" type="ORF">O0I10_005805</name>
</gene>
<keyword evidence="1" id="KW-0175">Coiled coil</keyword>
<feature type="region of interest" description="Disordered" evidence="2">
    <location>
        <begin position="726"/>
        <end position="805"/>
    </location>
</feature>
<dbReference type="Gene3D" id="3.40.850.10">
    <property type="entry name" value="Kinesin motor domain"/>
    <property type="match status" value="1"/>
</dbReference>
<evidence type="ECO:0000313" key="4">
    <source>
        <dbReference type="Proteomes" id="UP001234581"/>
    </source>
</evidence>